<keyword evidence="1" id="KW-0677">Repeat</keyword>
<name>A0A538SYR0_UNCEI</name>
<evidence type="ECO:0000256" key="1">
    <source>
        <dbReference type="ARBA" id="ARBA00022737"/>
    </source>
</evidence>
<comment type="caution">
    <text evidence="3">The sequence shown here is derived from an EMBL/GenBank/DDBJ whole genome shotgun (WGS) entry which is preliminary data.</text>
</comment>
<reference evidence="3 4" key="1">
    <citation type="journal article" date="2019" name="Nat. Microbiol.">
        <title>Mediterranean grassland soil C-N compound turnover is dependent on rainfall and depth, and is mediated by genomically divergent microorganisms.</title>
        <authorList>
            <person name="Diamond S."/>
            <person name="Andeer P.F."/>
            <person name="Li Z."/>
            <person name="Crits-Christoph A."/>
            <person name="Burstein D."/>
            <person name="Anantharaman K."/>
            <person name="Lane K.R."/>
            <person name="Thomas B.C."/>
            <person name="Pan C."/>
            <person name="Northen T.R."/>
            <person name="Banfield J.F."/>
        </authorList>
    </citation>
    <scope>NUCLEOTIDE SEQUENCE [LARGE SCALE GENOMIC DNA]</scope>
    <source>
        <strain evidence="3">WS_2</strain>
    </source>
</reference>
<accession>A0A538SYR0</accession>
<dbReference type="InterPro" id="IPR036179">
    <property type="entry name" value="Ig-like_dom_sf"/>
</dbReference>
<dbReference type="PANTHER" id="PTHR13817:SF73">
    <property type="entry name" value="FIBRONECTIN TYPE-III DOMAIN-CONTAINING PROTEIN"/>
    <property type="match status" value="1"/>
</dbReference>
<evidence type="ECO:0000313" key="3">
    <source>
        <dbReference type="EMBL" id="TMQ56482.1"/>
    </source>
</evidence>
<proteinExistence type="predicted"/>
<evidence type="ECO:0000313" key="4">
    <source>
        <dbReference type="Proteomes" id="UP000317716"/>
    </source>
</evidence>
<dbReference type="PROSITE" id="PS50835">
    <property type="entry name" value="IG_LIKE"/>
    <property type="match status" value="1"/>
</dbReference>
<dbReference type="InterPro" id="IPR003599">
    <property type="entry name" value="Ig_sub"/>
</dbReference>
<dbReference type="PANTHER" id="PTHR13817">
    <property type="entry name" value="TITIN"/>
    <property type="match status" value="1"/>
</dbReference>
<evidence type="ECO:0000259" key="2">
    <source>
        <dbReference type="PROSITE" id="PS50835"/>
    </source>
</evidence>
<dbReference type="SMART" id="SM00409">
    <property type="entry name" value="IG"/>
    <property type="match status" value="3"/>
</dbReference>
<dbReference type="InterPro" id="IPR050964">
    <property type="entry name" value="Striated_Muscle_Regulatory"/>
</dbReference>
<dbReference type="InterPro" id="IPR013783">
    <property type="entry name" value="Ig-like_fold"/>
</dbReference>
<organism evidence="3 4">
    <name type="scientific">Eiseniibacteriota bacterium</name>
    <dbReference type="NCBI Taxonomy" id="2212470"/>
    <lineage>
        <taxon>Bacteria</taxon>
        <taxon>Candidatus Eiseniibacteriota</taxon>
    </lineage>
</organism>
<protein>
    <recommendedName>
        <fullName evidence="2">Ig-like domain-containing protein</fullName>
    </recommendedName>
</protein>
<dbReference type="AlphaFoldDB" id="A0A538SYR0"/>
<dbReference type="SUPFAM" id="SSF48726">
    <property type="entry name" value="Immunoglobulin"/>
    <property type="match status" value="2"/>
</dbReference>
<gene>
    <name evidence="3" type="ORF">E6K72_05070</name>
</gene>
<dbReference type="InterPro" id="IPR007110">
    <property type="entry name" value="Ig-like_dom"/>
</dbReference>
<dbReference type="Gene3D" id="2.60.40.10">
    <property type="entry name" value="Immunoglobulins"/>
    <property type="match status" value="3"/>
</dbReference>
<sequence length="473" mass="48409">MAPTVTNPSNRTYAVGASGGFGVSATGVGLTYVWRKNGVPISGAPNTRTLTLSNIQVGDAGSYDVQVCNACGCDTSAVATLTVCPTLTIASLPSLIRAVEGAASAQISTSVSNAVSMKWYRSGVPLSDGAKFSGTTTSTLTISNVAAGDAGFYELRAISLCGAVKRSNSSELRVSPCTTSLTIATQPTSQSVPIGAPATFSIFVPSCTTPVYQWQKYSASPPKWNVITGATGTSYTIPSVAAGATGTKSVISNAVSLNVVVPKFLTVTPKPVSCTSASVFWTASLPMTVVANYGTVCTALNNATVASPLATSGTAILTLANQSSVLFNLVGQTAQSQSAASICKPAYFTNTPASLRVQVSGLPSYGDLYGTDDGIPVRIRLDNTGCTPILGPIALATLTMANKPPRRPDHSIDVPQDLTVTGLGAGQSLVIDDIMFSRTEIGALPGASVAVSGTIQYGTPSRTVRVSARIRLP</sequence>
<dbReference type="Proteomes" id="UP000317716">
    <property type="component" value="Unassembled WGS sequence"/>
</dbReference>
<dbReference type="CDD" id="cd00096">
    <property type="entry name" value="Ig"/>
    <property type="match status" value="1"/>
</dbReference>
<dbReference type="EMBL" id="VBOS01000168">
    <property type="protein sequence ID" value="TMQ56482.1"/>
    <property type="molecule type" value="Genomic_DNA"/>
</dbReference>
<feature type="domain" description="Ig-like" evidence="2">
    <location>
        <begin position="45"/>
        <end position="175"/>
    </location>
</feature>